<dbReference type="AlphaFoldDB" id="A0AAE3MZZ0"/>
<evidence type="ECO:0008006" key="4">
    <source>
        <dbReference type="Google" id="ProtNLM"/>
    </source>
</evidence>
<dbReference type="RefSeq" id="WP_306411335.1">
    <property type="nucleotide sequence ID" value="NZ_JANFPI010000003.1"/>
</dbReference>
<organism evidence="2 3">
    <name type="scientific">Ectorhizobium quercum</name>
    <dbReference type="NCBI Taxonomy" id="2965071"/>
    <lineage>
        <taxon>Bacteria</taxon>
        <taxon>Pseudomonadati</taxon>
        <taxon>Pseudomonadota</taxon>
        <taxon>Alphaproteobacteria</taxon>
        <taxon>Hyphomicrobiales</taxon>
        <taxon>Rhizobiaceae</taxon>
        <taxon>Ectorhizobium</taxon>
    </lineage>
</organism>
<keyword evidence="1" id="KW-1133">Transmembrane helix</keyword>
<evidence type="ECO:0000256" key="1">
    <source>
        <dbReference type="SAM" id="Phobius"/>
    </source>
</evidence>
<keyword evidence="1" id="KW-0472">Membrane</keyword>
<protein>
    <recommendedName>
        <fullName evidence="4">Transmembrane protein (PGPGW)</fullName>
    </recommendedName>
</protein>
<gene>
    <name evidence="2" type="ORF">NOF55_10570</name>
</gene>
<reference evidence="2" key="1">
    <citation type="submission" date="2022-07" db="EMBL/GenBank/DDBJ databases">
        <title>Ectorhizobium quercum gen.nov., sp. nov.</title>
        <authorList>
            <person name="Ma T."/>
            <person name="Li Y."/>
        </authorList>
    </citation>
    <scope>NUCLEOTIDE SEQUENCE</scope>
    <source>
        <strain evidence="2">BDR2-2</strain>
    </source>
</reference>
<keyword evidence="3" id="KW-1185">Reference proteome</keyword>
<evidence type="ECO:0000313" key="2">
    <source>
        <dbReference type="EMBL" id="MCX8997551.1"/>
    </source>
</evidence>
<feature type="transmembrane region" description="Helical" evidence="1">
    <location>
        <begin position="36"/>
        <end position="66"/>
    </location>
</feature>
<keyword evidence="1" id="KW-0812">Transmembrane</keyword>
<dbReference type="Proteomes" id="UP001208771">
    <property type="component" value="Unassembled WGS sequence"/>
</dbReference>
<sequence length="92" mass="10319">MPEAKVKGRYRVNVETGRLELGRVALPVPRSRNARVAMGGGLVVGGLLGFLPVVGFWMFPVGLIVLSHDLPMVRRARRRVAVWWSRRRSEKA</sequence>
<evidence type="ECO:0000313" key="3">
    <source>
        <dbReference type="Proteomes" id="UP001208771"/>
    </source>
</evidence>
<proteinExistence type="predicted"/>
<accession>A0AAE3MZZ0</accession>
<name>A0AAE3MZZ0_9HYPH</name>
<comment type="caution">
    <text evidence="2">The sequence shown here is derived from an EMBL/GenBank/DDBJ whole genome shotgun (WGS) entry which is preliminary data.</text>
</comment>
<dbReference type="EMBL" id="JANFPI010000003">
    <property type="protein sequence ID" value="MCX8997551.1"/>
    <property type="molecule type" value="Genomic_DNA"/>
</dbReference>